<gene>
    <name evidence="2" type="ORF">ACFQGB_13780</name>
</gene>
<accession>A0ABD5VIX9</accession>
<evidence type="ECO:0000313" key="3">
    <source>
        <dbReference type="Proteomes" id="UP001596395"/>
    </source>
</evidence>
<dbReference type="EMBL" id="JBHSXN010000002">
    <property type="protein sequence ID" value="MFC6953936.1"/>
    <property type="molecule type" value="Genomic_DNA"/>
</dbReference>
<evidence type="ECO:0000256" key="1">
    <source>
        <dbReference type="SAM" id="MobiDB-lite"/>
    </source>
</evidence>
<dbReference type="RefSeq" id="WP_336350884.1">
    <property type="nucleotide sequence ID" value="NZ_JAZAQL010000002.1"/>
</dbReference>
<name>A0ABD5VIX9_9EURY</name>
<dbReference type="Proteomes" id="UP001596395">
    <property type="component" value="Unassembled WGS sequence"/>
</dbReference>
<feature type="compositionally biased region" description="Low complexity" evidence="1">
    <location>
        <begin position="26"/>
        <end position="51"/>
    </location>
</feature>
<feature type="compositionally biased region" description="Acidic residues" evidence="1">
    <location>
        <begin position="52"/>
        <end position="63"/>
    </location>
</feature>
<comment type="caution">
    <text evidence="2">The sequence shown here is derived from an EMBL/GenBank/DDBJ whole genome shotgun (WGS) entry which is preliminary data.</text>
</comment>
<dbReference type="PROSITE" id="PS51257">
    <property type="entry name" value="PROKAR_LIPOPROTEIN"/>
    <property type="match status" value="1"/>
</dbReference>
<reference evidence="2 3" key="1">
    <citation type="journal article" date="2019" name="Int. J. Syst. Evol. Microbiol.">
        <title>The Global Catalogue of Microorganisms (GCM) 10K type strain sequencing project: providing services to taxonomists for standard genome sequencing and annotation.</title>
        <authorList>
            <consortium name="The Broad Institute Genomics Platform"/>
            <consortium name="The Broad Institute Genome Sequencing Center for Infectious Disease"/>
            <person name="Wu L."/>
            <person name="Ma J."/>
        </authorList>
    </citation>
    <scope>NUCLEOTIDE SEQUENCE [LARGE SCALE GENOMIC DNA]</scope>
    <source>
        <strain evidence="2 3">GX26</strain>
    </source>
</reference>
<feature type="region of interest" description="Disordered" evidence="1">
    <location>
        <begin position="261"/>
        <end position="282"/>
    </location>
</feature>
<evidence type="ECO:0000313" key="2">
    <source>
        <dbReference type="EMBL" id="MFC6953936.1"/>
    </source>
</evidence>
<dbReference type="AlphaFoldDB" id="A0ABD5VIX9"/>
<feature type="compositionally biased region" description="Low complexity" evidence="1">
    <location>
        <begin position="64"/>
        <end position="73"/>
    </location>
</feature>
<protein>
    <recommendedName>
        <fullName evidence="4">Outer membrane lipoprotein-sorting protein</fullName>
    </recommendedName>
</protein>
<keyword evidence="3" id="KW-1185">Reference proteome</keyword>
<feature type="region of interest" description="Disordered" evidence="1">
    <location>
        <begin position="20"/>
        <end position="79"/>
    </location>
</feature>
<organism evidence="2 3">
    <name type="scientific">Halorubellus litoreus</name>
    <dbReference type="NCBI Taxonomy" id="755308"/>
    <lineage>
        <taxon>Archaea</taxon>
        <taxon>Methanobacteriati</taxon>
        <taxon>Methanobacteriota</taxon>
        <taxon>Stenosarchaea group</taxon>
        <taxon>Halobacteria</taxon>
        <taxon>Halobacteriales</taxon>
        <taxon>Halorubellaceae</taxon>
        <taxon>Halorubellus</taxon>
    </lineage>
</organism>
<sequence>MTRRLVPVLVVALVVLAGCTAPSTQPSPTDGSTAAATGTPTTDASTTTSGDAADDDASTDGDAADANATNPAGEAPPGVTLAGNASGALANASALLAAHERVLYADGYRATLVSTVAYGPGPATNATAAVVAGPGGDRLRVSTTRTLGNRTAGYEVFANESTAVMRLDVRNETQYRNAEGPYATTEYTGGAYLEGYLDRLNFSVANVTERDGRDVYTLTASKSVSAHPNASTTMSNGTYAARLVVDERGLVASFRVHTNDSSSTQTHEWSVESLDGSPTRPDWLSAVPTAARRNVSVDAEVRREHYPNPNGTGYVDNHGVLAVTNDGPDALPAGANVSITSNGTTYATTVDRAIAAGETVAFARVDDDLVVRANASAFDDPPDFANEVDVSVTAGGTSLLSLSASYSHVSIGGDDGPDDEVSANATRYAPGVTSDGVVYAERLVANHTAAVTATGFEVRGTETDVFRENGTTTSRSSERVVVVASTNRTRVLERTVHDDGRVVTAWKRGRHRLTRVDGNETLYRPRTTIRAASSLAVPVSASRALAAGEFEVVNVTERDGRTFVTLTADSADPPYDGVDVQSFDARVVVDDTGRIHSFRANATYVDADDGDVWGGSASFELVSTGEGAPSRPSWVGDVPANARRDVGVSTDVDDRSRVALAAYGEHAVPAGTTVVLTVDGDRYETTLDAALDPETTRYLYVVDGELRVATERADAVGRRLVDPSTVRVVTPDGVLVEDDDLHLPAANASASVESTVG</sequence>
<proteinExistence type="predicted"/>
<evidence type="ECO:0008006" key="4">
    <source>
        <dbReference type="Google" id="ProtNLM"/>
    </source>
</evidence>